<name>A0A0B2PU38_GLYSO</name>
<reference evidence="2" key="1">
    <citation type="submission" date="2014-07" db="EMBL/GenBank/DDBJ databases">
        <title>Identification of a novel salt tolerance gene in wild soybean by whole-genome sequencing.</title>
        <authorList>
            <person name="Lam H.-M."/>
            <person name="Qi X."/>
            <person name="Li M.-W."/>
            <person name="Liu X."/>
            <person name="Xie M."/>
            <person name="Ni M."/>
            <person name="Xu X."/>
        </authorList>
    </citation>
    <scope>NUCLEOTIDE SEQUENCE [LARGE SCALE GENOMIC DNA]</scope>
    <source>
        <tissue evidence="2">Root</tissue>
    </source>
</reference>
<proteinExistence type="predicted"/>
<feature type="region of interest" description="Disordered" evidence="1">
    <location>
        <begin position="41"/>
        <end position="62"/>
    </location>
</feature>
<evidence type="ECO:0000256" key="1">
    <source>
        <dbReference type="SAM" id="MobiDB-lite"/>
    </source>
</evidence>
<organism evidence="2">
    <name type="scientific">Glycine soja</name>
    <name type="common">Wild soybean</name>
    <dbReference type="NCBI Taxonomy" id="3848"/>
    <lineage>
        <taxon>Eukaryota</taxon>
        <taxon>Viridiplantae</taxon>
        <taxon>Streptophyta</taxon>
        <taxon>Embryophyta</taxon>
        <taxon>Tracheophyta</taxon>
        <taxon>Spermatophyta</taxon>
        <taxon>Magnoliopsida</taxon>
        <taxon>eudicotyledons</taxon>
        <taxon>Gunneridae</taxon>
        <taxon>Pentapetalae</taxon>
        <taxon>rosids</taxon>
        <taxon>fabids</taxon>
        <taxon>Fabales</taxon>
        <taxon>Fabaceae</taxon>
        <taxon>Papilionoideae</taxon>
        <taxon>50 kb inversion clade</taxon>
        <taxon>NPAAA clade</taxon>
        <taxon>indigoferoid/millettioid clade</taxon>
        <taxon>Phaseoleae</taxon>
        <taxon>Glycine</taxon>
        <taxon>Glycine subgen. Soja</taxon>
    </lineage>
</organism>
<dbReference type="EMBL" id="KN663838">
    <property type="protein sequence ID" value="KHN11189.1"/>
    <property type="molecule type" value="Genomic_DNA"/>
</dbReference>
<evidence type="ECO:0000313" key="2">
    <source>
        <dbReference type="EMBL" id="KHN11189.1"/>
    </source>
</evidence>
<gene>
    <name evidence="2" type="ORF">glysoja_043923</name>
</gene>
<sequence>MAKELRKFVQNINMSRKSFNNGEYPLARTLNLPLAATKNGDTKLKLKKKQKIGPRTSTKNNN</sequence>
<dbReference type="Proteomes" id="UP000053555">
    <property type="component" value="Unassembled WGS sequence"/>
</dbReference>
<accession>A0A0B2PU38</accession>
<dbReference type="AlphaFoldDB" id="A0A0B2PU38"/>
<protein>
    <submittedName>
        <fullName evidence="2">Uncharacterized protein</fullName>
    </submittedName>
</protein>